<gene>
    <name evidence="1" type="ORF">Egran_00069</name>
</gene>
<evidence type="ECO:0000313" key="1">
    <source>
        <dbReference type="EMBL" id="OXV12170.1"/>
    </source>
</evidence>
<proteinExistence type="predicted"/>
<keyword evidence="2" id="KW-1185">Reference proteome</keyword>
<protein>
    <submittedName>
        <fullName evidence="1">Uncharacterized protein</fullName>
    </submittedName>
</protein>
<accession>A0A232M6Y5</accession>
<name>A0A232M6Y5_9EURO</name>
<sequence>MHKYPFKGSSVLQQEQRDDWMDGMPKLLTAIRMSTKRQEPCVRRAFHESILSYSTDLLKIELDAFLPHKDNRTQTGNIRNKAPSTPAFLRMVAADITPTFLDRNVLGECEKVFSGSHDDWEGVPLLWELVTKLVAHPNRHGMVVMALSILCYAKNDNMRRVQSMVGMMLHQAGLPQRVKAQLNQLGVSIGCTAINKAVHFQTRKEDACSMLVQTYTKSPTFGFTTISLYTGSRAPGTAFLGAIVYRISQFLTARV</sequence>
<evidence type="ECO:0000313" key="2">
    <source>
        <dbReference type="Proteomes" id="UP000243515"/>
    </source>
</evidence>
<organism evidence="1 2">
    <name type="scientific">Elaphomyces granulatus</name>
    <dbReference type="NCBI Taxonomy" id="519963"/>
    <lineage>
        <taxon>Eukaryota</taxon>
        <taxon>Fungi</taxon>
        <taxon>Dikarya</taxon>
        <taxon>Ascomycota</taxon>
        <taxon>Pezizomycotina</taxon>
        <taxon>Eurotiomycetes</taxon>
        <taxon>Eurotiomycetidae</taxon>
        <taxon>Eurotiales</taxon>
        <taxon>Elaphomycetaceae</taxon>
        <taxon>Elaphomyces</taxon>
    </lineage>
</organism>
<dbReference type="AlphaFoldDB" id="A0A232M6Y5"/>
<dbReference type="OrthoDB" id="4743193at2759"/>
<dbReference type="Proteomes" id="UP000243515">
    <property type="component" value="Unassembled WGS sequence"/>
</dbReference>
<dbReference type="EMBL" id="NPHW01001917">
    <property type="protein sequence ID" value="OXV12170.1"/>
    <property type="molecule type" value="Genomic_DNA"/>
</dbReference>
<reference evidence="1 2" key="1">
    <citation type="journal article" date="2015" name="Environ. Microbiol.">
        <title>Metagenome sequence of Elaphomyces granulatus from sporocarp tissue reveals Ascomycota ectomycorrhizal fingerprints of genome expansion and a Proteobacteria-rich microbiome.</title>
        <authorList>
            <person name="Quandt C.A."/>
            <person name="Kohler A."/>
            <person name="Hesse C.N."/>
            <person name="Sharpton T.J."/>
            <person name="Martin F."/>
            <person name="Spatafora J.W."/>
        </authorList>
    </citation>
    <scope>NUCLEOTIDE SEQUENCE [LARGE SCALE GENOMIC DNA]</scope>
    <source>
        <strain evidence="1 2">OSC145934</strain>
    </source>
</reference>
<comment type="caution">
    <text evidence="1">The sequence shown here is derived from an EMBL/GenBank/DDBJ whole genome shotgun (WGS) entry which is preliminary data.</text>
</comment>